<organism evidence="1 2">
    <name type="scientific">Popillia japonica</name>
    <name type="common">Japanese beetle</name>
    <dbReference type="NCBI Taxonomy" id="7064"/>
    <lineage>
        <taxon>Eukaryota</taxon>
        <taxon>Metazoa</taxon>
        <taxon>Ecdysozoa</taxon>
        <taxon>Arthropoda</taxon>
        <taxon>Hexapoda</taxon>
        <taxon>Insecta</taxon>
        <taxon>Pterygota</taxon>
        <taxon>Neoptera</taxon>
        <taxon>Endopterygota</taxon>
        <taxon>Coleoptera</taxon>
        <taxon>Polyphaga</taxon>
        <taxon>Scarabaeiformia</taxon>
        <taxon>Scarabaeidae</taxon>
        <taxon>Rutelinae</taxon>
        <taxon>Popillia</taxon>
    </lineage>
</organism>
<keyword evidence="2" id="KW-1185">Reference proteome</keyword>
<evidence type="ECO:0000313" key="2">
    <source>
        <dbReference type="Proteomes" id="UP001458880"/>
    </source>
</evidence>
<comment type="caution">
    <text evidence="1">The sequence shown here is derived from an EMBL/GenBank/DDBJ whole genome shotgun (WGS) entry which is preliminary data.</text>
</comment>
<dbReference type="EMBL" id="JASPKY010000088">
    <property type="protein sequence ID" value="KAK9738280.1"/>
    <property type="molecule type" value="Genomic_DNA"/>
</dbReference>
<sequence>MSGDSKGLKFSYVRKICEYVFTKQKLKIKLLAQTFKIGHKTTQRKGDLRLTVDGGQDMENSLQNEIKREMDHVQVATRKLGMTTTKGKWIMFKWPPGN</sequence>
<accession>A0AAW1LWE1</accession>
<protein>
    <submittedName>
        <fullName evidence="1">Uncharacterized protein</fullName>
    </submittedName>
</protein>
<evidence type="ECO:0000313" key="1">
    <source>
        <dbReference type="EMBL" id="KAK9738280.1"/>
    </source>
</evidence>
<dbReference type="Proteomes" id="UP001458880">
    <property type="component" value="Unassembled WGS sequence"/>
</dbReference>
<gene>
    <name evidence="1" type="ORF">QE152_g9951</name>
</gene>
<name>A0AAW1LWE1_POPJA</name>
<proteinExistence type="predicted"/>
<reference evidence="1 2" key="1">
    <citation type="journal article" date="2024" name="BMC Genomics">
        <title>De novo assembly and annotation of Popillia japonica's genome with initial clues to its potential as an invasive pest.</title>
        <authorList>
            <person name="Cucini C."/>
            <person name="Boschi S."/>
            <person name="Funari R."/>
            <person name="Cardaioli E."/>
            <person name="Iannotti N."/>
            <person name="Marturano G."/>
            <person name="Paoli F."/>
            <person name="Bruttini M."/>
            <person name="Carapelli A."/>
            <person name="Frati F."/>
            <person name="Nardi F."/>
        </authorList>
    </citation>
    <scope>NUCLEOTIDE SEQUENCE [LARGE SCALE GENOMIC DNA]</scope>
    <source>
        <strain evidence="1">DMR45628</strain>
    </source>
</reference>
<dbReference type="AlphaFoldDB" id="A0AAW1LWE1"/>